<gene>
    <name evidence="1" type="ORF">GLIP_0869</name>
</gene>
<evidence type="ECO:0000313" key="2">
    <source>
        <dbReference type="Proteomes" id="UP000006334"/>
    </source>
</evidence>
<comment type="caution">
    <text evidence="1">The sequence shown here is derived from an EMBL/GenBank/DDBJ whole genome shotgun (WGS) entry which is preliminary data.</text>
</comment>
<accession>K6Y5J5</accession>
<dbReference type="Proteomes" id="UP000006334">
    <property type="component" value="Unassembled WGS sequence"/>
</dbReference>
<evidence type="ECO:0000313" key="1">
    <source>
        <dbReference type="EMBL" id="GAC13512.1"/>
    </source>
</evidence>
<protein>
    <recommendedName>
        <fullName evidence="3">Transposase</fullName>
    </recommendedName>
</protein>
<keyword evidence="2" id="KW-1185">Reference proteome</keyword>
<proteinExistence type="predicted"/>
<dbReference type="EMBL" id="BAEN01000021">
    <property type="protein sequence ID" value="GAC13512.1"/>
    <property type="molecule type" value="Genomic_DNA"/>
</dbReference>
<dbReference type="AlphaFoldDB" id="K6Y5J5"/>
<evidence type="ECO:0008006" key="3">
    <source>
        <dbReference type="Google" id="ProtNLM"/>
    </source>
</evidence>
<dbReference type="STRING" id="1127673.GLIP_0869"/>
<reference evidence="1 2" key="1">
    <citation type="journal article" date="2017" name="Antonie Van Leeuwenhoek">
        <title>Rhizobium rhizosphaerae sp. nov., a novel species isolated from rice rhizosphere.</title>
        <authorList>
            <person name="Zhao J.J."/>
            <person name="Zhang J."/>
            <person name="Zhang R.J."/>
            <person name="Zhang C.W."/>
            <person name="Yin H.Q."/>
            <person name="Zhang X.X."/>
        </authorList>
    </citation>
    <scope>NUCLEOTIDE SEQUENCE [LARGE SCALE GENOMIC DNA]</scope>
    <source>
        <strain evidence="1 2">E3</strain>
    </source>
</reference>
<sequence>MSIFNILLNKIKVFSKTTHNKIETGNFLTRGQYHFSVNIVNY</sequence>
<name>K6Y5J5_9ALTE</name>
<organism evidence="1 2">
    <name type="scientific">Aliiglaciecola lipolytica E3</name>
    <dbReference type="NCBI Taxonomy" id="1127673"/>
    <lineage>
        <taxon>Bacteria</taxon>
        <taxon>Pseudomonadati</taxon>
        <taxon>Pseudomonadota</taxon>
        <taxon>Gammaproteobacteria</taxon>
        <taxon>Alteromonadales</taxon>
        <taxon>Alteromonadaceae</taxon>
        <taxon>Aliiglaciecola</taxon>
    </lineage>
</organism>